<evidence type="ECO:0000256" key="1">
    <source>
        <dbReference type="ARBA" id="ARBA00004239"/>
    </source>
</evidence>
<reference evidence="9" key="2">
    <citation type="submission" date="2015-06" db="UniProtKB">
        <authorList>
            <consortium name="EnsemblMetazoa"/>
        </authorList>
    </citation>
    <scope>IDENTIFICATION</scope>
</reference>
<reference evidence="10" key="1">
    <citation type="submission" date="2013-02" db="EMBL/GenBank/DDBJ databases">
        <authorList>
            <person name="Hughes D."/>
        </authorList>
    </citation>
    <scope>NUCLEOTIDE SEQUENCE</scope>
    <source>
        <strain>Durham</strain>
        <strain evidence="10">NC isolate 2 -- Noor lab</strain>
    </source>
</reference>
<dbReference type="InterPro" id="IPR050430">
    <property type="entry name" value="Peptidase_S1"/>
</dbReference>
<dbReference type="GO" id="GO:0005576">
    <property type="term" value="C:extracellular region"/>
    <property type="evidence" value="ECO:0007669"/>
    <property type="project" value="UniProtKB-SubCell"/>
</dbReference>
<keyword evidence="10" id="KW-1185">Reference proteome</keyword>
<dbReference type="EMBL" id="CAQQ02019913">
    <property type="status" value="NOT_ANNOTATED_CDS"/>
    <property type="molecule type" value="Genomic_DNA"/>
</dbReference>
<evidence type="ECO:0000313" key="9">
    <source>
        <dbReference type="EnsemblMetazoa" id="MESCA002034-PA"/>
    </source>
</evidence>
<keyword evidence="6" id="KW-1015">Disulfide bond</keyword>
<dbReference type="STRING" id="36166.T1GF98"/>
<dbReference type="FunFam" id="2.40.10.10:FF:000036">
    <property type="entry name" value="Trypsin beta"/>
    <property type="match status" value="1"/>
</dbReference>
<keyword evidence="5 7" id="KW-0720">Serine protease</keyword>
<name>T1GF98_MEGSC</name>
<keyword evidence="3 7" id="KW-0645">Protease</keyword>
<dbReference type="InterPro" id="IPR018114">
    <property type="entry name" value="TRYPSIN_HIS"/>
</dbReference>
<dbReference type="PROSITE" id="PS00135">
    <property type="entry name" value="TRYPSIN_SER"/>
    <property type="match status" value="1"/>
</dbReference>
<dbReference type="Proteomes" id="UP000015102">
    <property type="component" value="Unassembled WGS sequence"/>
</dbReference>
<dbReference type="Gene3D" id="2.40.10.10">
    <property type="entry name" value="Trypsin-like serine proteases"/>
    <property type="match status" value="1"/>
</dbReference>
<dbReference type="CDD" id="cd00190">
    <property type="entry name" value="Tryp_SPc"/>
    <property type="match status" value="1"/>
</dbReference>
<dbReference type="OMA" id="CKFHMEY"/>
<dbReference type="InterPro" id="IPR033116">
    <property type="entry name" value="TRYPSIN_SER"/>
</dbReference>
<dbReference type="InterPro" id="IPR043504">
    <property type="entry name" value="Peptidase_S1_PA_chymotrypsin"/>
</dbReference>
<comment type="similarity">
    <text evidence="2">Belongs to the peptidase S1 family.</text>
</comment>
<evidence type="ECO:0000256" key="7">
    <source>
        <dbReference type="RuleBase" id="RU363034"/>
    </source>
</evidence>
<dbReference type="PRINTS" id="PR00722">
    <property type="entry name" value="CHYMOTRYPSIN"/>
</dbReference>
<dbReference type="EnsemblMetazoa" id="MESCA002034-RA">
    <property type="protein sequence ID" value="MESCA002034-PA"/>
    <property type="gene ID" value="MESCA002034"/>
</dbReference>
<dbReference type="PROSITE" id="PS00134">
    <property type="entry name" value="TRYPSIN_HIS"/>
    <property type="match status" value="1"/>
</dbReference>
<dbReference type="InterPro" id="IPR009003">
    <property type="entry name" value="Peptidase_S1_PA"/>
</dbReference>
<evidence type="ECO:0000256" key="5">
    <source>
        <dbReference type="ARBA" id="ARBA00022825"/>
    </source>
</evidence>
<evidence type="ECO:0000256" key="3">
    <source>
        <dbReference type="ARBA" id="ARBA00022670"/>
    </source>
</evidence>
<dbReference type="SUPFAM" id="SSF50494">
    <property type="entry name" value="Trypsin-like serine proteases"/>
    <property type="match status" value="1"/>
</dbReference>
<evidence type="ECO:0000256" key="4">
    <source>
        <dbReference type="ARBA" id="ARBA00022801"/>
    </source>
</evidence>
<evidence type="ECO:0000256" key="6">
    <source>
        <dbReference type="ARBA" id="ARBA00023157"/>
    </source>
</evidence>
<dbReference type="AlphaFoldDB" id="T1GF98"/>
<dbReference type="HOGENOM" id="CLU_006842_13_1_1"/>
<protein>
    <recommendedName>
        <fullName evidence="8">Peptidase S1 domain-containing protein</fullName>
    </recommendedName>
</protein>
<evidence type="ECO:0000313" key="10">
    <source>
        <dbReference type="Proteomes" id="UP000015102"/>
    </source>
</evidence>
<dbReference type="SMART" id="SM00020">
    <property type="entry name" value="Tryp_SPc"/>
    <property type="match status" value="1"/>
</dbReference>
<organism evidence="9 10">
    <name type="scientific">Megaselia scalaris</name>
    <name type="common">Humpbacked fly</name>
    <name type="synonym">Phora scalaris</name>
    <dbReference type="NCBI Taxonomy" id="36166"/>
    <lineage>
        <taxon>Eukaryota</taxon>
        <taxon>Metazoa</taxon>
        <taxon>Ecdysozoa</taxon>
        <taxon>Arthropoda</taxon>
        <taxon>Hexapoda</taxon>
        <taxon>Insecta</taxon>
        <taxon>Pterygota</taxon>
        <taxon>Neoptera</taxon>
        <taxon>Endopterygota</taxon>
        <taxon>Diptera</taxon>
        <taxon>Brachycera</taxon>
        <taxon>Muscomorpha</taxon>
        <taxon>Platypezoidea</taxon>
        <taxon>Phoridae</taxon>
        <taxon>Megaseliini</taxon>
        <taxon>Megaselia</taxon>
    </lineage>
</organism>
<dbReference type="InterPro" id="IPR001314">
    <property type="entry name" value="Peptidase_S1A"/>
</dbReference>
<evidence type="ECO:0000256" key="2">
    <source>
        <dbReference type="ARBA" id="ARBA00007664"/>
    </source>
</evidence>
<dbReference type="InterPro" id="IPR001254">
    <property type="entry name" value="Trypsin_dom"/>
</dbReference>
<dbReference type="PANTHER" id="PTHR24276:SF98">
    <property type="entry name" value="FI18310P1-RELATED"/>
    <property type="match status" value="1"/>
</dbReference>
<dbReference type="PROSITE" id="PS50240">
    <property type="entry name" value="TRYPSIN_DOM"/>
    <property type="match status" value="1"/>
</dbReference>
<comment type="subcellular location">
    <subcellularLocation>
        <location evidence="1">Secreted</location>
        <location evidence="1">Extracellular space</location>
    </subcellularLocation>
</comment>
<proteinExistence type="inferred from homology"/>
<keyword evidence="4 7" id="KW-0378">Hydrolase</keyword>
<dbReference type="GO" id="GO:0004252">
    <property type="term" value="F:serine-type endopeptidase activity"/>
    <property type="evidence" value="ECO:0007669"/>
    <property type="project" value="InterPro"/>
</dbReference>
<dbReference type="GO" id="GO:0006508">
    <property type="term" value="P:proteolysis"/>
    <property type="evidence" value="ECO:0007669"/>
    <property type="project" value="UniProtKB-KW"/>
</dbReference>
<evidence type="ECO:0000259" key="8">
    <source>
        <dbReference type="PROSITE" id="PS50240"/>
    </source>
</evidence>
<sequence>SGNHYCGGALIATDLVLSAAHCVFFSFNFNDIYLYLGSTSRSKGGIRARVKDIKYHQRYNGFEYDIAVLRLKEHVTVTKTVKPINLARKEPPVGSEVFATGWGKLDFEHPDSLIPIYLQGVTLKVSSKEECKKIFKDIQNVQDENLCAYRLGKDTCVGDSGGPLAYKGELLGIVSWGVGCANKGYPGVYASIPAFYDWIQNKLGVAQKAALHIKCSGNIIKQPQK</sequence>
<accession>T1GF98</accession>
<feature type="domain" description="Peptidase S1" evidence="8">
    <location>
        <begin position="1"/>
        <end position="204"/>
    </location>
</feature>
<dbReference type="Pfam" id="PF00089">
    <property type="entry name" value="Trypsin"/>
    <property type="match status" value="1"/>
</dbReference>
<dbReference type="PANTHER" id="PTHR24276">
    <property type="entry name" value="POLYSERASE-RELATED"/>
    <property type="match status" value="1"/>
</dbReference>